<proteinExistence type="predicted"/>
<name>A0A0X3Q6U1_SCHSO</name>
<organism evidence="1">
    <name type="scientific">Schistocephalus solidus</name>
    <name type="common">Tapeworm</name>
    <dbReference type="NCBI Taxonomy" id="70667"/>
    <lineage>
        <taxon>Eukaryota</taxon>
        <taxon>Metazoa</taxon>
        <taxon>Spiralia</taxon>
        <taxon>Lophotrochozoa</taxon>
        <taxon>Platyhelminthes</taxon>
        <taxon>Cestoda</taxon>
        <taxon>Eucestoda</taxon>
        <taxon>Diphyllobothriidea</taxon>
        <taxon>Diphyllobothriidae</taxon>
        <taxon>Schistocephalus</taxon>
    </lineage>
</organism>
<reference evidence="1" key="1">
    <citation type="submission" date="2016-01" db="EMBL/GenBank/DDBJ databases">
        <title>Reference transcriptome for the parasite Schistocephalus solidus: insights into the molecular evolution of parasitism.</title>
        <authorList>
            <person name="Hebert F.O."/>
            <person name="Grambauer S."/>
            <person name="Barber I."/>
            <person name="Landry C.R."/>
            <person name="Aubin-Horth N."/>
        </authorList>
    </citation>
    <scope>NUCLEOTIDE SEQUENCE</scope>
</reference>
<protein>
    <submittedName>
        <fullName evidence="1">Uncharacterized protein</fullName>
    </submittedName>
</protein>
<accession>A0A0X3Q6U1</accession>
<dbReference type="EMBL" id="GEEE01004085">
    <property type="protein sequence ID" value="JAP59140.1"/>
    <property type="molecule type" value="Transcribed_RNA"/>
</dbReference>
<evidence type="ECO:0000313" key="1">
    <source>
        <dbReference type="EMBL" id="JAP59140.1"/>
    </source>
</evidence>
<sequence length="651" mass="71870">MDVVMSLHAQVDVLLSQINSICPVLKSRISSVKSEIYADYQRNISSLLRRRNALVSDSEALLVEKLNCLERHARTLRTAKQELLHTGNSNAVKSQVADLVTRLPLELMYLNNISSTRSDLSIPSSANIDRRQSFLSNRADLSISIDSPPLRQLSDAPLHVLPRLYTQKADISFWLPERPADVTKSVHTLSKKSGPLKDVQVRSTRYETDHHQKSVRPHHSECDSFSACSSLADKMDTESFEVLGMSPRSSDWLLPKTDFADFVRSTEAPLALRSSDSALWLTRKAVSSITRTPLSLSASLMPQSLRSKSASVWIQKPKLAAEAAHTHDELTTKLVSLAERTTADEDKEVDHSELVAMTDFADFVRSTEAPLALRSSDSALWLTRKAVSSITRTPLSLSASLMPQSLRSKSASVWIQKPRLAAEAAHTHDELTTKLVSLAERTTADEDKEVDHSELVAMVCCNGSGPVADVDVGRKPCKSFSECRRTVGEVSSCASRLAELAKPLLSQWLARQAILPPALQKDFKALPAATVPPYLREMRAIAASDSAHWLAPPSMEVTANGTQLEKRWLSHAPQVKTNKTASDVLNEDLDDEADVEEPENPEYFTAATTKAKLAHILSEEMSPEAMLGMIPAYPHRHSALSRWLNPKCEAL</sequence>
<dbReference type="AlphaFoldDB" id="A0A0X3Q6U1"/>
<gene>
    <name evidence="1" type="ORF">TR107029</name>
</gene>